<organism evidence="2 3">
    <name type="scientific">Thioalkalivibrio denitrificans</name>
    <dbReference type="NCBI Taxonomy" id="108003"/>
    <lineage>
        <taxon>Bacteria</taxon>
        <taxon>Pseudomonadati</taxon>
        <taxon>Pseudomonadota</taxon>
        <taxon>Gammaproteobacteria</taxon>
        <taxon>Chromatiales</taxon>
        <taxon>Ectothiorhodospiraceae</taxon>
        <taxon>Thioalkalivibrio</taxon>
    </lineage>
</organism>
<gene>
    <name evidence="2" type="ORF">B1C78_05340</name>
</gene>
<accession>A0A1V3NMW1</accession>
<feature type="domain" description="GMP synthase C-terminal" evidence="1">
    <location>
        <begin position="10"/>
        <end position="33"/>
    </location>
</feature>
<dbReference type="GO" id="GO:0005524">
    <property type="term" value="F:ATP binding"/>
    <property type="evidence" value="ECO:0007669"/>
    <property type="project" value="InterPro"/>
</dbReference>
<dbReference type="Gene3D" id="3.30.300.10">
    <property type="match status" value="1"/>
</dbReference>
<dbReference type="Proteomes" id="UP000189462">
    <property type="component" value="Unassembled WGS sequence"/>
</dbReference>
<comment type="caution">
    <text evidence="2">The sequence shown here is derived from an EMBL/GenBank/DDBJ whole genome shotgun (WGS) entry which is preliminary data.</text>
</comment>
<dbReference type="EMBL" id="MVBK01000030">
    <property type="protein sequence ID" value="OOG26172.1"/>
    <property type="molecule type" value="Genomic_DNA"/>
</dbReference>
<dbReference type="RefSeq" id="WP_077278110.1">
    <property type="nucleotide sequence ID" value="NZ_MVBK01000030.1"/>
</dbReference>
<dbReference type="InterPro" id="IPR001674">
    <property type="entry name" value="GMP_synth_C"/>
</dbReference>
<keyword evidence="3" id="KW-1185">Reference proteome</keyword>
<protein>
    <submittedName>
        <fullName evidence="2">GMP synthase</fullName>
    </submittedName>
</protein>
<evidence type="ECO:0000313" key="2">
    <source>
        <dbReference type="EMBL" id="OOG26172.1"/>
    </source>
</evidence>
<evidence type="ECO:0000313" key="3">
    <source>
        <dbReference type="Proteomes" id="UP000189462"/>
    </source>
</evidence>
<dbReference type="SUPFAM" id="SSF54810">
    <property type="entry name" value="GMP synthetase C-terminal dimerisation domain"/>
    <property type="match status" value="1"/>
</dbReference>
<name>A0A1V3NMW1_9GAMM</name>
<proteinExistence type="predicted"/>
<evidence type="ECO:0000259" key="1">
    <source>
        <dbReference type="Pfam" id="PF00958"/>
    </source>
</evidence>
<sequence length="34" mass="3945">MIRPHKLPYVNEIHGILRVICDMSGKPPATIEWE</sequence>
<dbReference type="GO" id="GO:0003922">
    <property type="term" value="F:GMP synthase (glutamine-hydrolyzing) activity"/>
    <property type="evidence" value="ECO:0007669"/>
    <property type="project" value="InterPro"/>
</dbReference>
<dbReference type="Pfam" id="PF00958">
    <property type="entry name" value="GMP_synt_C"/>
    <property type="match status" value="1"/>
</dbReference>
<dbReference type="AlphaFoldDB" id="A0A1V3NMW1"/>
<dbReference type="STRING" id="108003.B1C78_05340"/>
<reference evidence="2 3" key="1">
    <citation type="submission" date="2017-02" db="EMBL/GenBank/DDBJ databases">
        <title>Genomic diversity within the haloalkaliphilic genus Thioalkalivibrio.</title>
        <authorList>
            <person name="Ahn A.-C."/>
            <person name="Meier-Kolthoff J."/>
            <person name="Overmars L."/>
            <person name="Richter M."/>
            <person name="Woyke T."/>
            <person name="Sorokin D.Y."/>
            <person name="Muyzer G."/>
        </authorList>
    </citation>
    <scope>NUCLEOTIDE SEQUENCE [LARGE SCALE GENOMIC DNA]</scope>
    <source>
        <strain evidence="2 3">ALJD</strain>
    </source>
</reference>